<accession>A0A2P2NWK7</accession>
<reference evidence="1" key="1">
    <citation type="submission" date="2018-02" db="EMBL/GenBank/DDBJ databases">
        <title>Rhizophora mucronata_Transcriptome.</title>
        <authorList>
            <person name="Meera S.P."/>
            <person name="Sreeshan A."/>
            <person name="Augustine A."/>
        </authorList>
    </citation>
    <scope>NUCLEOTIDE SEQUENCE</scope>
    <source>
        <tissue evidence="1">Leaf</tissue>
    </source>
</reference>
<name>A0A2P2NWK7_RHIMU</name>
<dbReference type="EMBL" id="GGEC01066349">
    <property type="protein sequence ID" value="MBX46833.1"/>
    <property type="molecule type" value="Transcribed_RNA"/>
</dbReference>
<organism evidence="1">
    <name type="scientific">Rhizophora mucronata</name>
    <name type="common">Asiatic mangrove</name>
    <dbReference type="NCBI Taxonomy" id="61149"/>
    <lineage>
        <taxon>Eukaryota</taxon>
        <taxon>Viridiplantae</taxon>
        <taxon>Streptophyta</taxon>
        <taxon>Embryophyta</taxon>
        <taxon>Tracheophyta</taxon>
        <taxon>Spermatophyta</taxon>
        <taxon>Magnoliopsida</taxon>
        <taxon>eudicotyledons</taxon>
        <taxon>Gunneridae</taxon>
        <taxon>Pentapetalae</taxon>
        <taxon>rosids</taxon>
        <taxon>fabids</taxon>
        <taxon>Malpighiales</taxon>
        <taxon>Rhizophoraceae</taxon>
        <taxon>Rhizophora</taxon>
    </lineage>
</organism>
<sequence length="20" mass="2537">MWVINLWEISFLVFIKQRLT</sequence>
<dbReference type="AlphaFoldDB" id="A0A2P2NWK7"/>
<evidence type="ECO:0000313" key="1">
    <source>
        <dbReference type="EMBL" id="MBX46833.1"/>
    </source>
</evidence>
<protein>
    <submittedName>
        <fullName evidence="1">Uncharacterized protein</fullName>
    </submittedName>
</protein>
<proteinExistence type="predicted"/>